<name>A0AAP0JWW7_9MAGN</name>
<dbReference type="AlphaFoldDB" id="A0AAP0JWW7"/>
<proteinExistence type="predicted"/>
<dbReference type="EMBL" id="JBBNAG010000004">
    <property type="protein sequence ID" value="KAK9141170.1"/>
    <property type="molecule type" value="Genomic_DNA"/>
</dbReference>
<comment type="caution">
    <text evidence="2">The sequence shown here is derived from an EMBL/GenBank/DDBJ whole genome shotgun (WGS) entry which is preliminary data.</text>
</comment>
<keyword evidence="1" id="KW-0472">Membrane</keyword>
<dbReference type="Proteomes" id="UP001419268">
    <property type="component" value="Unassembled WGS sequence"/>
</dbReference>
<keyword evidence="1" id="KW-1133">Transmembrane helix</keyword>
<evidence type="ECO:0000313" key="2">
    <source>
        <dbReference type="EMBL" id="KAK9141170.1"/>
    </source>
</evidence>
<sequence>MSTFNCEASVSDMLKTLRRSSLELGTSIAAFASTYFLLFSKLVNLIFLSTKCITS</sequence>
<evidence type="ECO:0000313" key="3">
    <source>
        <dbReference type="Proteomes" id="UP001419268"/>
    </source>
</evidence>
<reference evidence="2 3" key="1">
    <citation type="submission" date="2024-01" db="EMBL/GenBank/DDBJ databases">
        <title>Genome assemblies of Stephania.</title>
        <authorList>
            <person name="Yang L."/>
        </authorList>
    </citation>
    <scope>NUCLEOTIDE SEQUENCE [LARGE SCALE GENOMIC DNA]</scope>
    <source>
        <strain evidence="2">JXDWG</strain>
        <tissue evidence="2">Leaf</tissue>
    </source>
</reference>
<organism evidence="2 3">
    <name type="scientific">Stephania cephalantha</name>
    <dbReference type="NCBI Taxonomy" id="152367"/>
    <lineage>
        <taxon>Eukaryota</taxon>
        <taxon>Viridiplantae</taxon>
        <taxon>Streptophyta</taxon>
        <taxon>Embryophyta</taxon>
        <taxon>Tracheophyta</taxon>
        <taxon>Spermatophyta</taxon>
        <taxon>Magnoliopsida</taxon>
        <taxon>Ranunculales</taxon>
        <taxon>Menispermaceae</taxon>
        <taxon>Menispermoideae</taxon>
        <taxon>Cissampelideae</taxon>
        <taxon>Stephania</taxon>
    </lineage>
</organism>
<protein>
    <submittedName>
        <fullName evidence="2">Uncharacterized protein</fullName>
    </submittedName>
</protein>
<accession>A0AAP0JWW7</accession>
<evidence type="ECO:0000256" key="1">
    <source>
        <dbReference type="SAM" id="Phobius"/>
    </source>
</evidence>
<keyword evidence="3" id="KW-1185">Reference proteome</keyword>
<feature type="transmembrane region" description="Helical" evidence="1">
    <location>
        <begin position="28"/>
        <end position="48"/>
    </location>
</feature>
<gene>
    <name evidence="2" type="ORF">Scep_010851</name>
</gene>
<keyword evidence="1" id="KW-0812">Transmembrane</keyword>